<accession>A0A0A9H0A5</accession>
<dbReference type="EMBL" id="GBRH01171588">
    <property type="protein sequence ID" value="JAE26308.1"/>
    <property type="molecule type" value="Transcribed_RNA"/>
</dbReference>
<proteinExistence type="predicted"/>
<name>A0A0A9H0A5_ARUDO</name>
<reference evidence="1" key="1">
    <citation type="submission" date="2014-09" db="EMBL/GenBank/DDBJ databases">
        <authorList>
            <person name="Magalhaes I.L.F."/>
            <person name="Oliveira U."/>
            <person name="Santos F.R."/>
            <person name="Vidigal T.H.D.A."/>
            <person name="Brescovit A.D."/>
            <person name="Santos A.J."/>
        </authorList>
    </citation>
    <scope>NUCLEOTIDE SEQUENCE</scope>
    <source>
        <tissue evidence="1">Shoot tissue taken approximately 20 cm above the soil surface</tissue>
    </source>
</reference>
<organism evidence="1">
    <name type="scientific">Arundo donax</name>
    <name type="common">Giant reed</name>
    <name type="synonym">Donax arundinaceus</name>
    <dbReference type="NCBI Taxonomy" id="35708"/>
    <lineage>
        <taxon>Eukaryota</taxon>
        <taxon>Viridiplantae</taxon>
        <taxon>Streptophyta</taxon>
        <taxon>Embryophyta</taxon>
        <taxon>Tracheophyta</taxon>
        <taxon>Spermatophyta</taxon>
        <taxon>Magnoliopsida</taxon>
        <taxon>Liliopsida</taxon>
        <taxon>Poales</taxon>
        <taxon>Poaceae</taxon>
        <taxon>PACMAD clade</taxon>
        <taxon>Arundinoideae</taxon>
        <taxon>Arundineae</taxon>
        <taxon>Arundo</taxon>
    </lineage>
</organism>
<reference evidence="1" key="2">
    <citation type="journal article" date="2015" name="Data Brief">
        <title>Shoot transcriptome of the giant reed, Arundo donax.</title>
        <authorList>
            <person name="Barrero R.A."/>
            <person name="Guerrero F.D."/>
            <person name="Moolhuijzen P."/>
            <person name="Goolsby J.A."/>
            <person name="Tidwell J."/>
            <person name="Bellgard S.E."/>
            <person name="Bellgard M.I."/>
        </authorList>
    </citation>
    <scope>NUCLEOTIDE SEQUENCE</scope>
    <source>
        <tissue evidence="1">Shoot tissue taken approximately 20 cm above the soil surface</tissue>
    </source>
</reference>
<sequence>MILSVLDIDSGTSPLGS</sequence>
<dbReference type="AlphaFoldDB" id="A0A0A9H0A5"/>
<evidence type="ECO:0000313" key="1">
    <source>
        <dbReference type="EMBL" id="JAE26308.1"/>
    </source>
</evidence>
<protein>
    <submittedName>
        <fullName evidence="1">Uncharacterized protein</fullName>
    </submittedName>
</protein>